<accession>A0A497JJQ5</accession>
<proteinExistence type="predicted"/>
<reference evidence="1 2" key="1">
    <citation type="submission" date="2018-06" db="EMBL/GenBank/DDBJ databases">
        <title>Extensive metabolic versatility and redundancy in microbially diverse, dynamic hydrothermal sediments.</title>
        <authorList>
            <person name="Dombrowski N."/>
            <person name="Teske A."/>
            <person name="Baker B.J."/>
        </authorList>
    </citation>
    <scope>NUCLEOTIDE SEQUENCE [LARGE SCALE GENOMIC DNA]</scope>
    <source>
        <strain evidence="1">B9_G13</strain>
    </source>
</reference>
<dbReference type="EMBL" id="QMWO01000017">
    <property type="protein sequence ID" value="RLG70172.1"/>
    <property type="molecule type" value="Genomic_DNA"/>
</dbReference>
<name>A0A497JJQ5_9ARCH</name>
<dbReference type="Proteomes" id="UP000277633">
    <property type="component" value="Unassembled WGS sequence"/>
</dbReference>
<sequence>MKKALVFVVLLVLTLQVNAYMLTLRKPGDTVRMVTDGRINADSIQQMINDSLQLNRAGCYPLLTGKCKTYIDFPITYATLRVYAGIEKVLVWETIDYKGMRWLNFRAYGYASRNKPSYNNYSYYNTSQSISRFAYISARKDSWRGRLYTKVNYYRTSYYRPTYYRTTSRSIPSVSSGTYYNAYSYRRYPIR</sequence>
<evidence type="ECO:0000313" key="2">
    <source>
        <dbReference type="Proteomes" id="UP000277633"/>
    </source>
</evidence>
<comment type="caution">
    <text evidence="1">The sequence shown here is derived from an EMBL/GenBank/DDBJ whole genome shotgun (WGS) entry which is preliminary data.</text>
</comment>
<dbReference type="AlphaFoldDB" id="A0A497JJQ5"/>
<organism evidence="1 2">
    <name type="scientific">Candidatus Iainarchaeum sp</name>
    <dbReference type="NCBI Taxonomy" id="3101447"/>
    <lineage>
        <taxon>Archaea</taxon>
        <taxon>Candidatus Iainarchaeota</taxon>
        <taxon>Candidatus Iainarchaeia</taxon>
        <taxon>Candidatus Iainarchaeales</taxon>
        <taxon>Candidatus Iainarchaeaceae</taxon>
        <taxon>Candidatus Iainarchaeum</taxon>
    </lineage>
</organism>
<gene>
    <name evidence="1" type="ORF">DRO07_00825</name>
</gene>
<evidence type="ECO:0000313" key="1">
    <source>
        <dbReference type="EMBL" id="RLG70172.1"/>
    </source>
</evidence>
<protein>
    <submittedName>
        <fullName evidence="1">Uncharacterized protein</fullName>
    </submittedName>
</protein>